<dbReference type="AlphaFoldDB" id="W5TE74"/>
<dbReference type="HOGENOM" id="CLU_2701050_0_0_11"/>
<accession>W5TE74</accession>
<proteinExistence type="predicted"/>
<dbReference type="STRING" id="1415166.NONO_c27350"/>
<name>W5TE74_9NOCA</name>
<dbReference type="KEGG" id="nno:NONO_c27350"/>
<evidence type="ECO:0000313" key="1">
    <source>
        <dbReference type="EMBL" id="AHH17527.1"/>
    </source>
</evidence>
<protein>
    <submittedName>
        <fullName evidence="1">Uncharacterized protein</fullName>
    </submittedName>
</protein>
<reference evidence="1 2" key="1">
    <citation type="journal article" date="2014" name="Appl. Environ. Microbiol.">
        <title>Insights into the Microbial Degradation of Rubber and Gutta-Percha by Analysis of the Complete Genome of Nocardia nova SH22a.</title>
        <authorList>
            <person name="Luo Q."/>
            <person name="Hiessl S."/>
            <person name="Poehlein A."/>
            <person name="Daniel R."/>
            <person name="Steinbuchel A."/>
        </authorList>
    </citation>
    <scope>NUCLEOTIDE SEQUENCE [LARGE SCALE GENOMIC DNA]</scope>
    <source>
        <strain evidence="1">SH22a</strain>
    </source>
</reference>
<dbReference type="PATRIC" id="fig|1415166.3.peg.2804"/>
<gene>
    <name evidence="1" type="ORF">NONO_c27350</name>
</gene>
<keyword evidence="2" id="KW-1185">Reference proteome</keyword>
<dbReference type="Proteomes" id="UP000019150">
    <property type="component" value="Chromosome"/>
</dbReference>
<dbReference type="EMBL" id="CP006850">
    <property type="protein sequence ID" value="AHH17527.1"/>
    <property type="molecule type" value="Genomic_DNA"/>
</dbReference>
<dbReference type="OrthoDB" id="9011083at2"/>
<dbReference type="RefSeq" id="WP_148306830.1">
    <property type="nucleotide sequence ID" value="NZ_CP006850.1"/>
</dbReference>
<organism evidence="1 2">
    <name type="scientific">Nocardia nova SH22a</name>
    <dbReference type="NCBI Taxonomy" id="1415166"/>
    <lineage>
        <taxon>Bacteria</taxon>
        <taxon>Bacillati</taxon>
        <taxon>Actinomycetota</taxon>
        <taxon>Actinomycetes</taxon>
        <taxon>Mycobacteriales</taxon>
        <taxon>Nocardiaceae</taxon>
        <taxon>Nocardia</taxon>
    </lineage>
</organism>
<evidence type="ECO:0000313" key="2">
    <source>
        <dbReference type="Proteomes" id="UP000019150"/>
    </source>
</evidence>
<sequence length="73" mass="8178">MSHYPRPETLTISQERESVEGACTACGAARLSRYPVLSEGGWFLVVRCADCLNCEEREPWRLLGHVELLSGQL</sequence>